<sequence length="220" mass="24660">MICCEQAIEKGELCAEPDITTNYYGARITKFKYDCPKCRSDSGVESYAHSAVPEPDHSVMAEPFGEQVLSDEGRQDADITKEPTTQETITLENFQTAAPATPCSQSRTNTEVVYDLPPEPITPVPSSFLRKLLSRFRSSSKQPNPQQVHSCRSKTYNLEWSHNRPFLIEKCTCTSKPYNNIFELIASKFDEETGRYTITWETGSVVFDLDGLPTEAPSGK</sequence>
<dbReference type="AlphaFoldDB" id="A0AAN8EVJ5"/>
<keyword evidence="2" id="KW-1185">Reference proteome</keyword>
<name>A0AAN8EVJ5_9EURO</name>
<dbReference type="Proteomes" id="UP001316803">
    <property type="component" value="Unassembled WGS sequence"/>
</dbReference>
<protein>
    <submittedName>
        <fullName evidence="1">Uncharacterized protein</fullName>
    </submittedName>
</protein>
<reference evidence="1 2" key="1">
    <citation type="submission" date="2022-12" db="EMBL/GenBank/DDBJ databases">
        <title>Genomic features and morphological characterization of a novel Knufia sp. strain isolated from spacecraft assembly facility.</title>
        <authorList>
            <person name="Teixeira M."/>
            <person name="Chander A.M."/>
            <person name="Stajich J.E."/>
            <person name="Venkateswaran K."/>
        </authorList>
    </citation>
    <scope>NUCLEOTIDE SEQUENCE [LARGE SCALE GENOMIC DNA]</scope>
    <source>
        <strain evidence="1 2">FJI-L2-BK-P2</strain>
    </source>
</reference>
<accession>A0AAN8EVJ5</accession>
<gene>
    <name evidence="1" type="ORF">OHC33_004430</name>
</gene>
<organism evidence="1 2">
    <name type="scientific">Knufia fluminis</name>
    <dbReference type="NCBI Taxonomy" id="191047"/>
    <lineage>
        <taxon>Eukaryota</taxon>
        <taxon>Fungi</taxon>
        <taxon>Dikarya</taxon>
        <taxon>Ascomycota</taxon>
        <taxon>Pezizomycotina</taxon>
        <taxon>Eurotiomycetes</taxon>
        <taxon>Chaetothyriomycetidae</taxon>
        <taxon>Chaetothyriales</taxon>
        <taxon>Trichomeriaceae</taxon>
        <taxon>Knufia</taxon>
    </lineage>
</organism>
<evidence type="ECO:0000313" key="1">
    <source>
        <dbReference type="EMBL" id="KAK5954706.1"/>
    </source>
</evidence>
<comment type="caution">
    <text evidence="1">The sequence shown here is derived from an EMBL/GenBank/DDBJ whole genome shotgun (WGS) entry which is preliminary data.</text>
</comment>
<dbReference type="EMBL" id="JAKLMC020000008">
    <property type="protein sequence ID" value="KAK5954706.1"/>
    <property type="molecule type" value="Genomic_DNA"/>
</dbReference>
<evidence type="ECO:0000313" key="2">
    <source>
        <dbReference type="Proteomes" id="UP001316803"/>
    </source>
</evidence>
<proteinExistence type="predicted"/>